<dbReference type="Proteomes" id="UP000593562">
    <property type="component" value="Unassembled WGS sequence"/>
</dbReference>
<dbReference type="PANTHER" id="PTHR35121:SF4">
    <property type="entry name" value="SWIM-TYPE DOMAIN-CONTAINING PROTEIN"/>
    <property type="match status" value="1"/>
</dbReference>
<dbReference type="PANTHER" id="PTHR35121">
    <property type="entry name" value="HOMEODOMAIN PROTEIN 8, PUTATIVE-RELATED"/>
    <property type="match status" value="1"/>
</dbReference>
<dbReference type="FunCoup" id="A0A7J7D6U8">
    <property type="interactions" value="81"/>
</dbReference>
<protein>
    <submittedName>
        <fullName evidence="1">Uncharacterized protein</fullName>
    </submittedName>
</protein>
<dbReference type="AlphaFoldDB" id="A0A7J7D6U8"/>
<organism evidence="1 2">
    <name type="scientific">Tripterygium wilfordii</name>
    <name type="common">Thunder God vine</name>
    <dbReference type="NCBI Taxonomy" id="458696"/>
    <lineage>
        <taxon>Eukaryota</taxon>
        <taxon>Viridiplantae</taxon>
        <taxon>Streptophyta</taxon>
        <taxon>Embryophyta</taxon>
        <taxon>Tracheophyta</taxon>
        <taxon>Spermatophyta</taxon>
        <taxon>Magnoliopsida</taxon>
        <taxon>eudicotyledons</taxon>
        <taxon>Gunneridae</taxon>
        <taxon>Pentapetalae</taxon>
        <taxon>rosids</taxon>
        <taxon>fabids</taxon>
        <taxon>Celastrales</taxon>
        <taxon>Celastraceae</taxon>
        <taxon>Tripterygium</taxon>
    </lineage>
</organism>
<keyword evidence="2" id="KW-1185">Reference proteome</keyword>
<sequence>MAIVASDMILRCVFDGSISIQDKEIERRPYHRNCGCALHNTKGVCANSCPQQRTISFPKKQSWTNSAFCIEASTVSSRSSLNVLSNKNREEEAVQLCQMRRKGLNCGTASKNEKVSN</sequence>
<evidence type="ECO:0000313" key="2">
    <source>
        <dbReference type="Proteomes" id="UP000593562"/>
    </source>
</evidence>
<reference evidence="1 2" key="1">
    <citation type="journal article" date="2020" name="Nat. Commun.">
        <title>Genome of Tripterygium wilfordii and identification of cytochrome P450 involved in triptolide biosynthesis.</title>
        <authorList>
            <person name="Tu L."/>
            <person name="Su P."/>
            <person name="Zhang Z."/>
            <person name="Gao L."/>
            <person name="Wang J."/>
            <person name="Hu T."/>
            <person name="Zhou J."/>
            <person name="Zhang Y."/>
            <person name="Zhao Y."/>
            <person name="Liu Y."/>
            <person name="Song Y."/>
            <person name="Tong Y."/>
            <person name="Lu Y."/>
            <person name="Yang J."/>
            <person name="Xu C."/>
            <person name="Jia M."/>
            <person name="Peters R.J."/>
            <person name="Huang L."/>
            <person name="Gao W."/>
        </authorList>
    </citation>
    <scope>NUCLEOTIDE SEQUENCE [LARGE SCALE GENOMIC DNA]</scope>
    <source>
        <strain evidence="2">cv. XIE 37</strain>
        <tissue evidence="1">Leaf</tissue>
    </source>
</reference>
<proteinExistence type="predicted"/>
<dbReference type="EMBL" id="JAAARO010000009">
    <property type="protein sequence ID" value="KAF5742052.1"/>
    <property type="molecule type" value="Genomic_DNA"/>
</dbReference>
<accession>A0A7J7D6U8</accession>
<comment type="caution">
    <text evidence="1">The sequence shown here is derived from an EMBL/GenBank/DDBJ whole genome shotgun (WGS) entry which is preliminary data.</text>
</comment>
<evidence type="ECO:0000313" key="1">
    <source>
        <dbReference type="EMBL" id="KAF5742052.1"/>
    </source>
</evidence>
<name>A0A7J7D6U8_TRIWF</name>
<dbReference type="InParanoid" id="A0A7J7D6U8"/>
<gene>
    <name evidence="1" type="ORF">HS088_TW09G00091</name>
</gene>